<evidence type="ECO:0000256" key="2">
    <source>
        <dbReference type="ARBA" id="ARBA00022475"/>
    </source>
</evidence>
<dbReference type="GO" id="GO:0022857">
    <property type="term" value="F:transmembrane transporter activity"/>
    <property type="evidence" value="ECO:0007669"/>
    <property type="project" value="InterPro"/>
</dbReference>
<evidence type="ECO:0000313" key="8">
    <source>
        <dbReference type="Proteomes" id="UP000323176"/>
    </source>
</evidence>
<evidence type="ECO:0000256" key="3">
    <source>
        <dbReference type="ARBA" id="ARBA00022692"/>
    </source>
</evidence>
<feature type="transmembrane region" description="Helical" evidence="6">
    <location>
        <begin position="65"/>
        <end position="87"/>
    </location>
</feature>
<dbReference type="PANTHER" id="PTHR43370">
    <property type="entry name" value="SUGAR ABC TRANSPORTER INTEGRAL MEMBRANE PROTEIN-RELATED"/>
    <property type="match status" value="1"/>
</dbReference>
<dbReference type="GO" id="GO:0005886">
    <property type="term" value="C:plasma membrane"/>
    <property type="evidence" value="ECO:0007669"/>
    <property type="project" value="UniProtKB-SubCell"/>
</dbReference>
<dbReference type="EMBL" id="SAXY01000066">
    <property type="protein sequence ID" value="TXJ37256.1"/>
    <property type="molecule type" value="Genomic_DNA"/>
</dbReference>
<feature type="transmembrane region" description="Helical" evidence="6">
    <location>
        <begin position="183"/>
        <end position="207"/>
    </location>
</feature>
<feature type="transmembrane region" description="Helical" evidence="6">
    <location>
        <begin position="36"/>
        <end position="58"/>
    </location>
</feature>
<reference evidence="7 8" key="1">
    <citation type="journal article" date="1992" name="Lakartidningen">
        <title>[Penicillin V and not amoxicillin is the first choice preparation in acute otitis].</title>
        <authorList>
            <person name="Kamme C."/>
            <person name="Lundgren K."/>
            <person name="Prellner K."/>
        </authorList>
    </citation>
    <scope>NUCLEOTIDE SEQUENCE [LARGE SCALE GENOMIC DNA]</scope>
    <source>
        <strain evidence="7 8">PC5538III-hc</strain>
    </source>
</reference>
<accession>A0A5C8EHQ4</accession>
<protein>
    <submittedName>
        <fullName evidence="7">ABC transporter permease</fullName>
    </submittedName>
</protein>
<comment type="subcellular location">
    <subcellularLocation>
        <location evidence="1">Cell membrane</location>
        <topology evidence="1">Multi-pass membrane protein</topology>
    </subcellularLocation>
</comment>
<keyword evidence="2" id="KW-1003">Cell membrane</keyword>
<dbReference type="PANTHER" id="PTHR43370:SF1">
    <property type="entry name" value="GUANOSINE ABC TRANSPORTER PERMEASE PROTEIN NUPQ"/>
    <property type="match status" value="1"/>
</dbReference>
<evidence type="ECO:0000256" key="4">
    <source>
        <dbReference type="ARBA" id="ARBA00022989"/>
    </source>
</evidence>
<evidence type="ECO:0000256" key="6">
    <source>
        <dbReference type="SAM" id="Phobius"/>
    </source>
</evidence>
<keyword evidence="4 6" id="KW-1133">Transmembrane helix</keyword>
<dbReference type="AlphaFoldDB" id="A0A5C8EHQ4"/>
<evidence type="ECO:0000256" key="5">
    <source>
        <dbReference type="ARBA" id="ARBA00023136"/>
    </source>
</evidence>
<dbReference type="Pfam" id="PF02653">
    <property type="entry name" value="BPD_transp_2"/>
    <property type="match status" value="1"/>
</dbReference>
<dbReference type="CDD" id="cd06580">
    <property type="entry name" value="TM_PBP1_transp_TpRbsC_like"/>
    <property type="match status" value="1"/>
</dbReference>
<evidence type="ECO:0000313" key="7">
    <source>
        <dbReference type="EMBL" id="TXJ37256.1"/>
    </source>
</evidence>
<dbReference type="InterPro" id="IPR001851">
    <property type="entry name" value="ABC_transp_permease"/>
</dbReference>
<evidence type="ECO:0000256" key="1">
    <source>
        <dbReference type="ARBA" id="ARBA00004651"/>
    </source>
</evidence>
<feature type="transmembrane region" description="Helical" evidence="6">
    <location>
        <begin position="7"/>
        <end position="30"/>
    </location>
</feature>
<keyword evidence="5 6" id="KW-0472">Membrane</keyword>
<dbReference type="OrthoDB" id="368246at2"/>
<dbReference type="RefSeq" id="WP_147732216.1">
    <property type="nucleotide sequence ID" value="NZ_JAWLPT010000001.1"/>
</dbReference>
<keyword evidence="3 6" id="KW-0812">Transmembrane</keyword>
<sequence length="296" mass="31785">MISDIFNISLIAATIRTTTPILLVGLGGAFTTKSGIFNVSLEGQMLMAAFFAVVGSYYTGSALAGVILAIIISLILALVFVLFVVNFKANEVVVGLAINTFASGATISLMKTLFGTRGSVVSDKIVGLPSIGGFTPFVYLSIVFLILVALFIYKTKLGLYIRVVGEKEDAATSQGINVTVIKYISSLLCGLFAGIAGAHLSIGYLTLFTENMSSGRGFMAVAALIFSNGDPLKLFIGCLIFGFSDAIALRMQGFGIPSYIVLMFPYIVTLIFLFANTYNKRKKRILETEETIKKYK</sequence>
<comment type="caution">
    <text evidence="7">The sequence shown here is derived from an EMBL/GenBank/DDBJ whole genome shotgun (WGS) entry which is preliminary data.</text>
</comment>
<gene>
    <name evidence="7" type="ORF">EPJ72_11150</name>
</gene>
<feature type="transmembrane region" description="Helical" evidence="6">
    <location>
        <begin position="256"/>
        <end position="275"/>
    </location>
</feature>
<feature type="transmembrane region" description="Helical" evidence="6">
    <location>
        <begin position="93"/>
        <end position="114"/>
    </location>
</feature>
<organism evidence="7 8">
    <name type="scientific">Brachyspira pilosicoli</name>
    <name type="common">Serpulina pilosicoli</name>
    <dbReference type="NCBI Taxonomy" id="52584"/>
    <lineage>
        <taxon>Bacteria</taxon>
        <taxon>Pseudomonadati</taxon>
        <taxon>Spirochaetota</taxon>
        <taxon>Spirochaetia</taxon>
        <taxon>Brachyspirales</taxon>
        <taxon>Brachyspiraceae</taxon>
        <taxon>Brachyspira</taxon>
    </lineage>
</organism>
<feature type="transmembrane region" description="Helical" evidence="6">
    <location>
        <begin position="126"/>
        <end position="153"/>
    </location>
</feature>
<name>A0A5C8EHQ4_BRAPL</name>
<dbReference type="Proteomes" id="UP000323176">
    <property type="component" value="Unassembled WGS sequence"/>
</dbReference>
<proteinExistence type="predicted"/>